<proteinExistence type="predicted"/>
<dbReference type="Proteomes" id="UP001151529">
    <property type="component" value="Chromosome 11"/>
</dbReference>
<accession>A0A9Q0U878</accession>
<protein>
    <submittedName>
        <fullName evidence="2">Uncharacterized protein</fullName>
    </submittedName>
</protein>
<gene>
    <name evidence="2" type="ORF">OIU85_023092</name>
</gene>
<keyword evidence="1" id="KW-1133">Transmembrane helix</keyword>
<keyword evidence="1" id="KW-0472">Membrane</keyword>
<keyword evidence="1" id="KW-0812">Transmembrane</keyword>
<dbReference type="EMBL" id="JAPFFL010000005">
    <property type="protein sequence ID" value="KAJ6725239.1"/>
    <property type="molecule type" value="Genomic_DNA"/>
</dbReference>
<reference evidence="2" key="2">
    <citation type="journal article" date="2023" name="Int. J. Mol. Sci.">
        <title>De Novo Assembly and Annotation of 11 Diverse Shrub Willow (Salix) Genomes Reveals Novel Gene Organization in Sex-Linked Regions.</title>
        <authorList>
            <person name="Hyden B."/>
            <person name="Feng K."/>
            <person name="Yates T.B."/>
            <person name="Jawdy S."/>
            <person name="Cereghino C."/>
            <person name="Smart L.B."/>
            <person name="Muchero W."/>
        </authorList>
    </citation>
    <scope>NUCLEOTIDE SEQUENCE [LARGE SCALE GENOMIC DNA]</scope>
    <source>
        <tissue evidence="2">Shoot tip</tissue>
    </source>
</reference>
<name>A0A9Q0U878_SALVM</name>
<sequence>MFSIRTKLATRAWEMTCRQVFCMLGISSRVLLSSEEVEDVEAVGEELTSIWLSVLGLGCGWGLLCLSFLKKRLSSLEPRSVWIWAPFAPLSSPPLGSCPRRWLCCKLDGLCWEG</sequence>
<keyword evidence="3" id="KW-1185">Reference proteome</keyword>
<reference evidence="2" key="1">
    <citation type="submission" date="2022-11" db="EMBL/GenBank/DDBJ databases">
        <authorList>
            <person name="Hyden B.L."/>
            <person name="Feng K."/>
            <person name="Yates T."/>
            <person name="Jawdy S."/>
            <person name="Smart L.B."/>
            <person name="Muchero W."/>
        </authorList>
    </citation>
    <scope>NUCLEOTIDE SEQUENCE</scope>
    <source>
        <tissue evidence="2">Shoot tip</tissue>
    </source>
</reference>
<evidence type="ECO:0000256" key="1">
    <source>
        <dbReference type="SAM" id="Phobius"/>
    </source>
</evidence>
<comment type="caution">
    <text evidence="2">The sequence shown here is derived from an EMBL/GenBank/DDBJ whole genome shotgun (WGS) entry which is preliminary data.</text>
</comment>
<evidence type="ECO:0000313" key="2">
    <source>
        <dbReference type="EMBL" id="KAJ6725239.1"/>
    </source>
</evidence>
<evidence type="ECO:0000313" key="3">
    <source>
        <dbReference type="Proteomes" id="UP001151529"/>
    </source>
</evidence>
<feature type="transmembrane region" description="Helical" evidence="1">
    <location>
        <begin position="49"/>
        <end position="69"/>
    </location>
</feature>
<dbReference type="AlphaFoldDB" id="A0A9Q0U878"/>
<organism evidence="2 3">
    <name type="scientific">Salix viminalis</name>
    <name type="common">Common osier</name>
    <name type="synonym">Basket willow</name>
    <dbReference type="NCBI Taxonomy" id="40686"/>
    <lineage>
        <taxon>Eukaryota</taxon>
        <taxon>Viridiplantae</taxon>
        <taxon>Streptophyta</taxon>
        <taxon>Embryophyta</taxon>
        <taxon>Tracheophyta</taxon>
        <taxon>Spermatophyta</taxon>
        <taxon>Magnoliopsida</taxon>
        <taxon>eudicotyledons</taxon>
        <taxon>Gunneridae</taxon>
        <taxon>Pentapetalae</taxon>
        <taxon>rosids</taxon>
        <taxon>fabids</taxon>
        <taxon>Malpighiales</taxon>
        <taxon>Salicaceae</taxon>
        <taxon>Saliceae</taxon>
        <taxon>Salix</taxon>
    </lineage>
</organism>